<dbReference type="PATRIC" id="fig|319653.3.peg.828"/>
<gene>
    <name evidence="3" type="ORF">IV87_GL000819</name>
    <name evidence="4" type="ORF">SAMN04487973_10340</name>
</gene>
<dbReference type="FunFam" id="3.40.50.720:FF:000336">
    <property type="entry name" value="Aldehyde reductase"/>
    <property type="match status" value="1"/>
</dbReference>
<dbReference type="GO" id="GO:0006694">
    <property type="term" value="P:steroid biosynthetic process"/>
    <property type="evidence" value="ECO:0007669"/>
    <property type="project" value="InterPro"/>
</dbReference>
<dbReference type="InterPro" id="IPR036291">
    <property type="entry name" value="NAD(P)-bd_dom_sf"/>
</dbReference>
<dbReference type="Pfam" id="PF01073">
    <property type="entry name" value="3Beta_HSD"/>
    <property type="match status" value="1"/>
</dbReference>
<dbReference type="STRING" id="319653.SAMN04487973_10340"/>
<protein>
    <submittedName>
        <fullName evidence="4">Nucleoside-diphosphate-sugar epimerase</fullName>
    </submittedName>
</protein>
<reference evidence="4 6" key="2">
    <citation type="submission" date="2016-10" db="EMBL/GenBank/DDBJ databases">
        <authorList>
            <person name="Varghese N."/>
            <person name="Submissions S."/>
        </authorList>
    </citation>
    <scope>NUCLEOTIDE SEQUENCE [LARGE SCALE GENOMIC DNA]</scope>
    <source>
        <strain evidence="4 6">CGMCC 1.3889</strain>
    </source>
</reference>
<dbReference type="EMBL" id="FOGK01000003">
    <property type="protein sequence ID" value="SER22713.1"/>
    <property type="molecule type" value="Genomic_DNA"/>
</dbReference>
<organism evidence="3 5">
    <name type="scientific">Pediococcus ethanolidurans</name>
    <dbReference type="NCBI Taxonomy" id="319653"/>
    <lineage>
        <taxon>Bacteria</taxon>
        <taxon>Bacillati</taxon>
        <taxon>Bacillota</taxon>
        <taxon>Bacilli</taxon>
        <taxon>Lactobacillales</taxon>
        <taxon>Lactobacillaceae</taxon>
        <taxon>Pediococcus</taxon>
    </lineage>
</organism>
<evidence type="ECO:0000259" key="2">
    <source>
        <dbReference type="Pfam" id="PF01073"/>
    </source>
</evidence>
<dbReference type="Proteomes" id="UP000182818">
    <property type="component" value="Unassembled WGS sequence"/>
</dbReference>
<dbReference type="EMBL" id="JQBY01000002">
    <property type="protein sequence ID" value="KRN83390.1"/>
    <property type="molecule type" value="Genomic_DNA"/>
</dbReference>
<dbReference type="GO" id="GO:0016616">
    <property type="term" value="F:oxidoreductase activity, acting on the CH-OH group of donors, NAD or NADP as acceptor"/>
    <property type="evidence" value="ECO:0007669"/>
    <property type="project" value="InterPro"/>
</dbReference>
<evidence type="ECO:0000313" key="5">
    <source>
        <dbReference type="Proteomes" id="UP000051749"/>
    </source>
</evidence>
<dbReference type="SUPFAM" id="SSF51735">
    <property type="entry name" value="NAD(P)-binding Rossmann-fold domains"/>
    <property type="match status" value="1"/>
</dbReference>
<sequence>MNKKILVTGGNGFLSLHIILQLLNQGFQVRTTLRNLQKATEVKQALQKNHVSNLENLSFVTADLTHDAGWKKAMTDITYVLSVASPLFSTTKATENNATAGILRILKFAQQATVKRVVMTANFGAVGFSNKDKHSITTENNWTNPEEKGLSPYEKSKLLAEKAAWQFIKQSNHQLEFTTVNPVAIFGPALNNHVSGSFSLLTGLLDGSQKRIPNLPLNVVDARDVASLHIAALLTPEANGQRFIASADGQISLPEIAHLIQTKRPQLANQTVTKILPNWFIQLAAPFNEQAKEGKLLLAINRHVSNQKAKQVLNWKPSFNNEETVLAAVDTLIKNNLI</sequence>
<evidence type="ECO:0000256" key="1">
    <source>
        <dbReference type="ARBA" id="ARBA00023002"/>
    </source>
</evidence>
<feature type="domain" description="3-beta hydroxysteroid dehydrogenase/isomerase" evidence="2">
    <location>
        <begin position="6"/>
        <end position="232"/>
    </location>
</feature>
<reference evidence="3 5" key="1">
    <citation type="journal article" date="2015" name="Genome Announc.">
        <title>Expanding the biotechnology potential of lactobacilli through comparative genomics of 213 strains and associated genera.</title>
        <authorList>
            <person name="Sun Z."/>
            <person name="Harris H.M."/>
            <person name="McCann A."/>
            <person name="Guo C."/>
            <person name="Argimon S."/>
            <person name="Zhang W."/>
            <person name="Yang X."/>
            <person name="Jeffery I.B."/>
            <person name="Cooney J.C."/>
            <person name="Kagawa T.F."/>
            <person name="Liu W."/>
            <person name="Song Y."/>
            <person name="Salvetti E."/>
            <person name="Wrobel A."/>
            <person name="Rasinkangas P."/>
            <person name="Parkhill J."/>
            <person name="Rea M.C."/>
            <person name="O'Sullivan O."/>
            <person name="Ritari J."/>
            <person name="Douillard F.P."/>
            <person name="Paul Ross R."/>
            <person name="Yang R."/>
            <person name="Briner A.E."/>
            <person name="Felis G.E."/>
            <person name="de Vos W.M."/>
            <person name="Barrangou R."/>
            <person name="Klaenhammer T.R."/>
            <person name="Caufield P.W."/>
            <person name="Cui Y."/>
            <person name="Zhang H."/>
            <person name="O'Toole P.W."/>
        </authorList>
    </citation>
    <scope>NUCLEOTIDE SEQUENCE [LARGE SCALE GENOMIC DNA]</scope>
    <source>
        <strain evidence="3 5">DSM 22301</strain>
    </source>
</reference>
<dbReference type="OrthoDB" id="9778052at2"/>
<evidence type="ECO:0000313" key="6">
    <source>
        <dbReference type="Proteomes" id="UP000182818"/>
    </source>
</evidence>
<dbReference type="InterPro" id="IPR002225">
    <property type="entry name" value="3Beta_OHSteriod_DH/Estase"/>
</dbReference>
<dbReference type="RefSeq" id="WP_057805049.1">
    <property type="nucleotide sequence ID" value="NZ_BJYP01000007.1"/>
</dbReference>
<comment type="caution">
    <text evidence="3">The sequence shown here is derived from an EMBL/GenBank/DDBJ whole genome shotgun (WGS) entry which is preliminary data.</text>
</comment>
<dbReference type="InterPro" id="IPR050425">
    <property type="entry name" value="NAD(P)_dehydrat-like"/>
</dbReference>
<evidence type="ECO:0000313" key="3">
    <source>
        <dbReference type="EMBL" id="KRN83390.1"/>
    </source>
</evidence>
<keyword evidence="6" id="KW-1185">Reference proteome</keyword>
<dbReference type="PANTHER" id="PTHR10366:SF564">
    <property type="entry name" value="STEROL-4-ALPHA-CARBOXYLATE 3-DEHYDROGENASE, DECARBOXYLATING"/>
    <property type="match status" value="1"/>
</dbReference>
<dbReference type="AlphaFoldDB" id="A0A0R2K1D4"/>
<dbReference type="GeneID" id="76042682"/>
<dbReference type="PANTHER" id="PTHR10366">
    <property type="entry name" value="NAD DEPENDENT EPIMERASE/DEHYDRATASE"/>
    <property type="match status" value="1"/>
</dbReference>
<dbReference type="Proteomes" id="UP000051749">
    <property type="component" value="Unassembled WGS sequence"/>
</dbReference>
<dbReference type="Gene3D" id="3.40.50.720">
    <property type="entry name" value="NAD(P)-binding Rossmann-like Domain"/>
    <property type="match status" value="1"/>
</dbReference>
<accession>A0A0R2K1D4</accession>
<proteinExistence type="predicted"/>
<evidence type="ECO:0000313" key="4">
    <source>
        <dbReference type="EMBL" id="SER22713.1"/>
    </source>
</evidence>
<keyword evidence="1" id="KW-0560">Oxidoreductase</keyword>
<name>A0A0R2K1D4_9LACO</name>